<evidence type="ECO:0008006" key="2">
    <source>
        <dbReference type="Google" id="ProtNLM"/>
    </source>
</evidence>
<reference evidence="1" key="1">
    <citation type="submission" date="2019-09" db="EMBL/GenBank/DDBJ databases">
        <title>Characterisation of the sponge microbiome using genome-centric metagenomics.</title>
        <authorList>
            <person name="Engelberts J.P."/>
            <person name="Robbins S.J."/>
            <person name="De Goeij J.M."/>
            <person name="Aranda M."/>
            <person name="Bell S.C."/>
            <person name="Webster N.S."/>
        </authorList>
    </citation>
    <scope>NUCLEOTIDE SEQUENCE</scope>
    <source>
        <strain evidence="1">SB0664_bin_43</strain>
    </source>
</reference>
<dbReference type="EMBL" id="VXRY01000182">
    <property type="protein sequence ID" value="MXY33365.1"/>
    <property type="molecule type" value="Genomic_DNA"/>
</dbReference>
<evidence type="ECO:0000313" key="1">
    <source>
        <dbReference type="EMBL" id="MXY33365.1"/>
    </source>
</evidence>
<protein>
    <recommendedName>
        <fullName evidence="2">DUF4258 domain-containing protein</fullName>
    </recommendedName>
</protein>
<organism evidence="1">
    <name type="scientific">Boseongicola sp. SB0664_bin_43</name>
    <dbReference type="NCBI Taxonomy" id="2604844"/>
    <lineage>
        <taxon>Bacteria</taxon>
        <taxon>Pseudomonadati</taxon>
        <taxon>Pseudomonadota</taxon>
        <taxon>Alphaproteobacteria</taxon>
        <taxon>Rhodobacterales</taxon>
        <taxon>Paracoccaceae</taxon>
        <taxon>Boseongicola</taxon>
    </lineage>
</organism>
<dbReference type="AlphaFoldDB" id="A0A6B0XYT6"/>
<comment type="caution">
    <text evidence="1">The sequence shown here is derived from an EMBL/GenBank/DDBJ whole genome shotgun (WGS) entry which is preliminary data.</text>
</comment>
<gene>
    <name evidence="1" type="ORF">F4Y60_04600</name>
</gene>
<proteinExistence type="predicted"/>
<name>A0A6B0XYT6_9RHOB</name>
<sequence>MTRIAITRHGEARMSQRAIRRSDIDILLEHGTETSPDRFMLRNRDAARLIRGLKKQIATLERLAGKEAVVANGLLVTAYHRTRPDRPARRRKGRRR</sequence>
<accession>A0A6B0XYT6</accession>